<accession>A0A401SC03</accession>
<dbReference type="Proteomes" id="UP000287033">
    <property type="component" value="Unassembled WGS sequence"/>
</dbReference>
<organism evidence="1 2">
    <name type="scientific">Chiloscyllium punctatum</name>
    <name type="common">Brownbanded bambooshark</name>
    <name type="synonym">Hemiscyllium punctatum</name>
    <dbReference type="NCBI Taxonomy" id="137246"/>
    <lineage>
        <taxon>Eukaryota</taxon>
        <taxon>Metazoa</taxon>
        <taxon>Chordata</taxon>
        <taxon>Craniata</taxon>
        <taxon>Vertebrata</taxon>
        <taxon>Chondrichthyes</taxon>
        <taxon>Elasmobranchii</taxon>
        <taxon>Galeomorphii</taxon>
        <taxon>Galeoidea</taxon>
        <taxon>Orectolobiformes</taxon>
        <taxon>Hemiscylliidae</taxon>
        <taxon>Chiloscyllium</taxon>
    </lineage>
</organism>
<evidence type="ECO:0000313" key="2">
    <source>
        <dbReference type="Proteomes" id="UP000287033"/>
    </source>
</evidence>
<keyword evidence="2" id="KW-1185">Reference proteome</keyword>
<protein>
    <submittedName>
        <fullName evidence="1">Uncharacterized protein</fullName>
    </submittedName>
</protein>
<proteinExistence type="predicted"/>
<sequence>MIDKGISRYSESFHLDHVTQAGVVDFGCGQRAGLGLLPGLWTIRAALTPRFQLRVTDLNVQKVFKLRYSEISAEEVDDLSHVGKTPEHRKY</sequence>
<evidence type="ECO:0000313" key="1">
    <source>
        <dbReference type="EMBL" id="GCC27890.1"/>
    </source>
</evidence>
<dbReference type="EMBL" id="BEZZ01000182">
    <property type="protein sequence ID" value="GCC27890.1"/>
    <property type="molecule type" value="Genomic_DNA"/>
</dbReference>
<reference evidence="1 2" key="1">
    <citation type="journal article" date="2018" name="Nat. Ecol. Evol.">
        <title>Shark genomes provide insights into elasmobranch evolution and the origin of vertebrates.</title>
        <authorList>
            <person name="Hara Y"/>
            <person name="Yamaguchi K"/>
            <person name="Onimaru K"/>
            <person name="Kadota M"/>
            <person name="Koyanagi M"/>
            <person name="Keeley SD"/>
            <person name="Tatsumi K"/>
            <person name="Tanaka K"/>
            <person name="Motone F"/>
            <person name="Kageyama Y"/>
            <person name="Nozu R"/>
            <person name="Adachi N"/>
            <person name="Nishimura O"/>
            <person name="Nakagawa R"/>
            <person name="Tanegashima C"/>
            <person name="Kiyatake I"/>
            <person name="Matsumoto R"/>
            <person name="Murakumo K"/>
            <person name="Nishida K"/>
            <person name="Terakita A"/>
            <person name="Kuratani S"/>
            <person name="Sato K"/>
            <person name="Hyodo S Kuraku.S."/>
        </authorList>
    </citation>
    <scope>NUCLEOTIDE SEQUENCE [LARGE SCALE GENOMIC DNA]</scope>
</reference>
<comment type="caution">
    <text evidence="1">The sequence shown here is derived from an EMBL/GenBank/DDBJ whole genome shotgun (WGS) entry which is preliminary data.</text>
</comment>
<name>A0A401SC03_CHIPU</name>
<gene>
    <name evidence="1" type="ORF">chiPu_0006316</name>
</gene>
<dbReference type="AlphaFoldDB" id="A0A401SC03"/>